<dbReference type="OrthoDB" id="9049620at2759"/>
<feature type="transmembrane region" description="Helical" evidence="11">
    <location>
        <begin position="248"/>
        <end position="268"/>
    </location>
</feature>
<protein>
    <recommendedName>
        <fullName evidence="12">RING-type domain-containing protein</fullName>
    </recommendedName>
</protein>
<gene>
    <name evidence="13" type="ORF">DGAL_LOCUS7542</name>
</gene>
<evidence type="ECO:0000256" key="5">
    <source>
        <dbReference type="ARBA" id="ARBA00022786"/>
    </source>
</evidence>
<dbReference type="Gene3D" id="3.30.40.10">
    <property type="entry name" value="Zinc/RING finger domain, C3HC4 (zinc finger)"/>
    <property type="match status" value="1"/>
</dbReference>
<dbReference type="InterPro" id="IPR013083">
    <property type="entry name" value="Znf_RING/FYVE/PHD"/>
</dbReference>
<feature type="transmembrane region" description="Helical" evidence="11">
    <location>
        <begin position="191"/>
        <end position="213"/>
    </location>
</feature>
<dbReference type="EMBL" id="CAKKLH010000146">
    <property type="protein sequence ID" value="CAH0104632.1"/>
    <property type="molecule type" value="Genomic_DNA"/>
</dbReference>
<feature type="transmembrane region" description="Helical" evidence="11">
    <location>
        <begin position="366"/>
        <end position="387"/>
    </location>
</feature>
<name>A0A8J2RN30_9CRUS</name>
<evidence type="ECO:0000256" key="11">
    <source>
        <dbReference type="SAM" id="Phobius"/>
    </source>
</evidence>
<comment type="subcellular location">
    <subcellularLocation>
        <location evidence="1">Membrane</location>
        <topology evidence="1">Multi-pass membrane protein</topology>
    </subcellularLocation>
</comment>
<feature type="transmembrane region" description="Helical" evidence="11">
    <location>
        <begin position="303"/>
        <end position="323"/>
    </location>
</feature>
<evidence type="ECO:0000256" key="6">
    <source>
        <dbReference type="ARBA" id="ARBA00022833"/>
    </source>
</evidence>
<keyword evidence="3" id="KW-0479">Metal-binding</keyword>
<dbReference type="Pfam" id="PF13920">
    <property type="entry name" value="zf-C3HC4_3"/>
    <property type="match status" value="1"/>
</dbReference>
<feature type="compositionally biased region" description="Polar residues" evidence="10">
    <location>
        <begin position="119"/>
        <end position="141"/>
    </location>
</feature>
<evidence type="ECO:0000256" key="2">
    <source>
        <dbReference type="ARBA" id="ARBA00022692"/>
    </source>
</evidence>
<dbReference type="InterPro" id="IPR001841">
    <property type="entry name" value="Znf_RING"/>
</dbReference>
<dbReference type="PANTHER" id="PTHR15860">
    <property type="entry name" value="UNCHARACTERIZED RING FINGER-CONTAINING PROTEIN"/>
    <property type="match status" value="1"/>
</dbReference>
<dbReference type="PROSITE" id="PS50089">
    <property type="entry name" value="ZF_RING_2"/>
    <property type="match status" value="1"/>
</dbReference>
<evidence type="ECO:0000256" key="3">
    <source>
        <dbReference type="ARBA" id="ARBA00022723"/>
    </source>
</evidence>
<dbReference type="Proteomes" id="UP000789390">
    <property type="component" value="Unassembled WGS sequence"/>
</dbReference>
<dbReference type="SUPFAM" id="SSF57850">
    <property type="entry name" value="RING/U-box"/>
    <property type="match status" value="1"/>
</dbReference>
<keyword evidence="2 11" id="KW-0812">Transmembrane</keyword>
<dbReference type="GO" id="GO:0061630">
    <property type="term" value="F:ubiquitin protein ligase activity"/>
    <property type="evidence" value="ECO:0007669"/>
    <property type="project" value="InterPro"/>
</dbReference>
<evidence type="ECO:0000256" key="10">
    <source>
        <dbReference type="SAM" id="MobiDB-lite"/>
    </source>
</evidence>
<evidence type="ECO:0000256" key="1">
    <source>
        <dbReference type="ARBA" id="ARBA00004141"/>
    </source>
</evidence>
<keyword evidence="7 11" id="KW-1133">Transmembrane helix</keyword>
<feature type="region of interest" description="Disordered" evidence="10">
    <location>
        <begin position="119"/>
        <end position="170"/>
    </location>
</feature>
<comment type="caution">
    <text evidence="13">The sequence shown here is derived from an EMBL/GenBank/DDBJ whole genome shotgun (WGS) entry which is preliminary data.</text>
</comment>
<keyword evidence="5" id="KW-0833">Ubl conjugation pathway</keyword>
<dbReference type="PANTHER" id="PTHR15860:SF0">
    <property type="entry name" value="LP20373P"/>
    <property type="match status" value="1"/>
</dbReference>
<evidence type="ECO:0000256" key="9">
    <source>
        <dbReference type="PROSITE-ProRule" id="PRU00175"/>
    </source>
</evidence>
<dbReference type="GO" id="GO:0016020">
    <property type="term" value="C:membrane"/>
    <property type="evidence" value="ECO:0007669"/>
    <property type="project" value="UniProtKB-SubCell"/>
</dbReference>
<evidence type="ECO:0000259" key="12">
    <source>
        <dbReference type="PROSITE" id="PS50089"/>
    </source>
</evidence>
<keyword evidence="8 11" id="KW-0472">Membrane</keyword>
<feature type="transmembrane region" description="Helical" evidence="11">
    <location>
        <begin position="219"/>
        <end position="236"/>
    </location>
</feature>
<dbReference type="PROSITE" id="PS00518">
    <property type="entry name" value="ZF_RING_1"/>
    <property type="match status" value="1"/>
</dbReference>
<evidence type="ECO:0000256" key="7">
    <source>
        <dbReference type="ARBA" id="ARBA00022989"/>
    </source>
</evidence>
<dbReference type="GO" id="GO:0008270">
    <property type="term" value="F:zinc ion binding"/>
    <property type="evidence" value="ECO:0007669"/>
    <property type="project" value="UniProtKB-KW"/>
</dbReference>
<dbReference type="GO" id="GO:1904294">
    <property type="term" value="P:positive regulation of ERAD pathway"/>
    <property type="evidence" value="ECO:0007669"/>
    <property type="project" value="InterPro"/>
</dbReference>
<feature type="domain" description="RING-type" evidence="12">
    <location>
        <begin position="425"/>
        <end position="463"/>
    </location>
</feature>
<keyword evidence="14" id="KW-1185">Reference proteome</keyword>
<dbReference type="InterPro" id="IPR044235">
    <property type="entry name" value="RNFT1/2"/>
</dbReference>
<dbReference type="SMART" id="SM00184">
    <property type="entry name" value="RING"/>
    <property type="match status" value="1"/>
</dbReference>
<feature type="transmembrane region" description="Helical" evidence="11">
    <location>
        <begin position="274"/>
        <end position="296"/>
    </location>
</feature>
<dbReference type="InterPro" id="IPR017907">
    <property type="entry name" value="Znf_RING_CS"/>
</dbReference>
<evidence type="ECO:0000313" key="14">
    <source>
        <dbReference type="Proteomes" id="UP000789390"/>
    </source>
</evidence>
<keyword evidence="4 9" id="KW-0863">Zinc-finger</keyword>
<organism evidence="13 14">
    <name type="scientific">Daphnia galeata</name>
    <dbReference type="NCBI Taxonomy" id="27404"/>
    <lineage>
        <taxon>Eukaryota</taxon>
        <taxon>Metazoa</taxon>
        <taxon>Ecdysozoa</taxon>
        <taxon>Arthropoda</taxon>
        <taxon>Crustacea</taxon>
        <taxon>Branchiopoda</taxon>
        <taxon>Diplostraca</taxon>
        <taxon>Cladocera</taxon>
        <taxon>Anomopoda</taxon>
        <taxon>Daphniidae</taxon>
        <taxon>Daphnia</taxon>
    </lineage>
</organism>
<reference evidence="13" key="1">
    <citation type="submission" date="2021-11" db="EMBL/GenBank/DDBJ databases">
        <authorList>
            <person name="Schell T."/>
        </authorList>
    </citation>
    <scope>NUCLEOTIDE SEQUENCE</scope>
    <source>
        <strain evidence="13">M5</strain>
    </source>
</reference>
<accession>A0A8J2RN30</accession>
<evidence type="ECO:0000313" key="13">
    <source>
        <dbReference type="EMBL" id="CAH0104632.1"/>
    </source>
</evidence>
<keyword evidence="6" id="KW-0862">Zinc</keyword>
<evidence type="ECO:0000256" key="8">
    <source>
        <dbReference type="ARBA" id="ARBA00023136"/>
    </source>
</evidence>
<evidence type="ECO:0000256" key="4">
    <source>
        <dbReference type="ARBA" id="ARBA00022771"/>
    </source>
</evidence>
<proteinExistence type="predicted"/>
<sequence>MFSNRLTQTERFILSSDWKIRRIGLSVECNEKLYCLNASFLLKRLLKIFFQNQDCIISDLKMFRLSQFINMGSRPPAPSSPFQITFGSPSWRFQIQQGNNQQIVLSQWLQGQRSQQGRQVESQTQLLGQGQPVNSTETTVDISGLDNPVSNQSHSHEQTIPSPPTTQAATNASTNPFSAINQFLEQNPEMYGVLQTLLAYIPFLILILFKEIYKHTSDILVILALVVTFIHADRTVQREVSKQGKRELKPLGIITLNIVACVLLVHFLCGDNELYHSLLVFMPNSAPITLANLLWVVTTTDHILKLVTVLFKGILTAIPIGVFPVSRRGKCFAFIERSSHLYRALAAVPPWIHYLLTSQSTESSSIFFYDTLVGVCLCGIYLTCKAYRAIKLVRKWKLSVSKLLQSTRYGTHPSSEQLQDAGPMCPICHDGYRKPIFLSCKHIFCEDCLSMWLDRERTCPMCRSTVAEDPKWKDGSTSYLVQLF</sequence>
<dbReference type="AlphaFoldDB" id="A0A8J2RN30"/>